<evidence type="ECO:0000313" key="4">
    <source>
        <dbReference type="Proteomes" id="UP000194450"/>
    </source>
</evidence>
<sequence>MRSRLYFIPVMFISLGSLLISGCSSSSAVVVGETRPAITPEQVVLYLEPPEVYEEIAFIEASSKASMTFSEQAKMDVMIERLKKEAAKLGANGVLLQTTGDQQSGAVSLGTGGGTHSRSSSVGIGIGTSIGMSAKAGKGMAIFVPQPEPVPVPEPEPAEEN</sequence>
<evidence type="ECO:0000313" key="3">
    <source>
        <dbReference type="EMBL" id="SMQ79870.1"/>
    </source>
</evidence>
<accession>A0A1Y6FWY4</accession>
<gene>
    <name evidence="3" type="ORF">SAMN06297229_1796</name>
</gene>
<evidence type="ECO:0000256" key="1">
    <source>
        <dbReference type="SAM" id="MobiDB-lite"/>
    </source>
</evidence>
<proteinExistence type="predicted"/>
<dbReference type="AlphaFoldDB" id="A0A1Y6FWY4"/>
<reference evidence="4" key="1">
    <citation type="submission" date="2017-04" db="EMBL/GenBank/DDBJ databases">
        <authorList>
            <person name="Varghese N."/>
            <person name="Submissions S."/>
        </authorList>
    </citation>
    <scope>NUCLEOTIDE SEQUENCE [LARGE SCALE GENOMIC DNA]</scope>
</reference>
<dbReference type="PROSITE" id="PS51257">
    <property type="entry name" value="PROKAR_LIPOPROTEIN"/>
    <property type="match status" value="1"/>
</dbReference>
<feature type="signal peptide" evidence="2">
    <location>
        <begin position="1"/>
        <end position="28"/>
    </location>
</feature>
<protein>
    <recommendedName>
        <fullName evidence="5">DUF4156 domain-containing protein</fullName>
    </recommendedName>
</protein>
<evidence type="ECO:0000256" key="2">
    <source>
        <dbReference type="SAM" id="SignalP"/>
    </source>
</evidence>
<dbReference type="RefSeq" id="WP_234996310.1">
    <property type="nucleotide sequence ID" value="NZ_FXWH01000002.1"/>
</dbReference>
<feature type="region of interest" description="Disordered" evidence="1">
    <location>
        <begin position="103"/>
        <end position="124"/>
    </location>
</feature>
<organism evidence="3 4">
    <name type="scientific">Pseudidiomarina planktonica</name>
    <dbReference type="NCBI Taxonomy" id="1323738"/>
    <lineage>
        <taxon>Bacteria</taxon>
        <taxon>Pseudomonadati</taxon>
        <taxon>Pseudomonadota</taxon>
        <taxon>Gammaproteobacteria</taxon>
        <taxon>Alteromonadales</taxon>
        <taxon>Idiomarinaceae</taxon>
        <taxon>Pseudidiomarina</taxon>
    </lineage>
</organism>
<dbReference type="EMBL" id="FXWH01000002">
    <property type="protein sequence ID" value="SMQ79870.1"/>
    <property type="molecule type" value="Genomic_DNA"/>
</dbReference>
<keyword evidence="4" id="KW-1185">Reference proteome</keyword>
<name>A0A1Y6FWY4_9GAMM</name>
<keyword evidence="2" id="KW-0732">Signal</keyword>
<evidence type="ECO:0008006" key="5">
    <source>
        <dbReference type="Google" id="ProtNLM"/>
    </source>
</evidence>
<feature type="chain" id="PRO_5012283284" description="DUF4156 domain-containing protein" evidence="2">
    <location>
        <begin position="29"/>
        <end position="161"/>
    </location>
</feature>
<dbReference type="Proteomes" id="UP000194450">
    <property type="component" value="Unassembled WGS sequence"/>
</dbReference>